<feature type="region of interest" description="Disordered" evidence="5">
    <location>
        <begin position="71"/>
        <end position="159"/>
    </location>
</feature>
<evidence type="ECO:0000256" key="5">
    <source>
        <dbReference type="SAM" id="MobiDB-lite"/>
    </source>
</evidence>
<dbReference type="Gene3D" id="3.30.70.100">
    <property type="match status" value="1"/>
</dbReference>
<dbReference type="CDD" id="cd00371">
    <property type="entry name" value="HMA"/>
    <property type="match status" value="1"/>
</dbReference>
<evidence type="ECO:0000259" key="6">
    <source>
        <dbReference type="PROSITE" id="PS50846"/>
    </source>
</evidence>
<dbReference type="InterPro" id="IPR006121">
    <property type="entry name" value="HMA_dom"/>
</dbReference>
<name>M8BQN5_AEGTA</name>
<organism evidence="7">
    <name type="scientific">Aegilops tauschii</name>
    <name type="common">Tausch's goatgrass</name>
    <name type="synonym">Aegilops squarrosa</name>
    <dbReference type="NCBI Taxonomy" id="37682"/>
    <lineage>
        <taxon>Eukaryota</taxon>
        <taxon>Viridiplantae</taxon>
        <taxon>Streptophyta</taxon>
        <taxon>Embryophyta</taxon>
        <taxon>Tracheophyta</taxon>
        <taxon>Spermatophyta</taxon>
        <taxon>Magnoliopsida</taxon>
        <taxon>Liliopsida</taxon>
        <taxon>Poales</taxon>
        <taxon>Poaceae</taxon>
        <taxon>BOP clade</taxon>
        <taxon>Pooideae</taxon>
        <taxon>Triticodae</taxon>
        <taxon>Triticeae</taxon>
        <taxon>Triticinae</taxon>
        <taxon>Aegilops</taxon>
    </lineage>
</organism>
<dbReference type="EnsemblPlants" id="EMT24143">
    <property type="protein sequence ID" value="EMT24143"/>
    <property type="gene ID" value="F775_23902"/>
</dbReference>
<evidence type="ECO:0000256" key="4">
    <source>
        <dbReference type="ARBA" id="ARBA00024045"/>
    </source>
</evidence>
<feature type="compositionally biased region" description="Basic and acidic residues" evidence="5">
    <location>
        <begin position="102"/>
        <end position="152"/>
    </location>
</feature>
<reference evidence="7" key="1">
    <citation type="submission" date="2015-06" db="UniProtKB">
        <authorList>
            <consortium name="EnsemblPlants"/>
        </authorList>
    </citation>
    <scope>IDENTIFICATION</scope>
</reference>
<proteinExistence type="inferred from homology"/>
<dbReference type="Pfam" id="PF00403">
    <property type="entry name" value="HMA"/>
    <property type="match status" value="1"/>
</dbReference>
<dbReference type="PANTHER" id="PTHR45868">
    <property type="entry name" value="HEAVY METAL-ASSOCIATED ISOPRENYLATED PLANT PROTEIN 33-RELATED"/>
    <property type="match status" value="1"/>
</dbReference>
<sequence length="159" mass="16787">MASGEAEPLQYTTTVLRVSIHCEGCKKKVKKVLHSIEGVYKVTIDATQHKVTVTGSVAADALVRRLLKSGKHAALWPMPAPAPPATEAKKPEEAPSAGKGGKGAEKVDAKPKKVAAEVEPESSEKPDKDEGSEKKPEKAGGKKPKDEAKDEAEVINEGS</sequence>
<accession>M8BQN5</accession>
<dbReference type="PANTHER" id="PTHR45868:SF10">
    <property type="entry name" value="OS07G0671400 PROTEIN"/>
    <property type="match status" value="1"/>
</dbReference>
<dbReference type="SUPFAM" id="SSF55008">
    <property type="entry name" value="HMA, heavy metal-associated domain"/>
    <property type="match status" value="1"/>
</dbReference>
<evidence type="ECO:0000256" key="2">
    <source>
        <dbReference type="ARBA" id="ARBA00022723"/>
    </source>
</evidence>
<keyword evidence="2" id="KW-0479">Metal-binding</keyword>
<dbReference type="PROSITE" id="PS50846">
    <property type="entry name" value="HMA_2"/>
    <property type="match status" value="1"/>
</dbReference>
<protein>
    <recommendedName>
        <fullName evidence="6">HMA domain-containing protein</fullName>
    </recommendedName>
</protein>
<dbReference type="AlphaFoldDB" id="M8BQN5"/>
<dbReference type="GO" id="GO:0046872">
    <property type="term" value="F:metal ion binding"/>
    <property type="evidence" value="ECO:0007669"/>
    <property type="project" value="UniProtKB-KW"/>
</dbReference>
<comment type="similarity">
    <text evidence="4">Belongs to the HIPP family.</text>
</comment>
<keyword evidence="3" id="KW-0449">Lipoprotein</keyword>
<evidence type="ECO:0000256" key="3">
    <source>
        <dbReference type="ARBA" id="ARBA00023289"/>
    </source>
</evidence>
<keyword evidence="1" id="KW-0488">Methylation</keyword>
<dbReference type="InterPro" id="IPR036163">
    <property type="entry name" value="HMA_dom_sf"/>
</dbReference>
<feature type="domain" description="HMA" evidence="6">
    <location>
        <begin position="11"/>
        <end position="74"/>
    </location>
</feature>
<keyword evidence="3" id="KW-0636">Prenylation</keyword>
<evidence type="ECO:0000256" key="1">
    <source>
        <dbReference type="ARBA" id="ARBA00022481"/>
    </source>
</evidence>
<evidence type="ECO:0000313" key="7">
    <source>
        <dbReference type="EnsemblPlants" id="EMT24143"/>
    </source>
</evidence>